<feature type="non-terminal residue" evidence="6">
    <location>
        <position position="54"/>
    </location>
</feature>
<gene>
    <name evidence="6" type="ORF">F444_12857</name>
</gene>
<accession>A0A080ZVM6</accession>
<feature type="signal peptide" evidence="5">
    <location>
        <begin position="1"/>
        <end position="20"/>
    </location>
</feature>
<evidence type="ECO:0000256" key="4">
    <source>
        <dbReference type="ARBA" id="ARBA00022729"/>
    </source>
</evidence>
<reference evidence="6 7" key="1">
    <citation type="submission" date="2013-11" db="EMBL/GenBank/DDBJ databases">
        <title>The Genome Sequence of Phytophthora parasitica P1976.</title>
        <authorList>
            <consortium name="The Broad Institute Genomics Platform"/>
            <person name="Russ C."/>
            <person name="Tyler B."/>
            <person name="Panabieres F."/>
            <person name="Shan W."/>
            <person name="Tripathy S."/>
            <person name="Grunwald N."/>
            <person name="Machado M."/>
            <person name="Johnson C.S."/>
            <person name="Walker B."/>
            <person name="Young S."/>
            <person name="Zeng Q."/>
            <person name="Gargeya S."/>
            <person name="Fitzgerald M."/>
            <person name="Haas B."/>
            <person name="Abouelleil A."/>
            <person name="Allen A.W."/>
            <person name="Alvarado L."/>
            <person name="Arachchi H.M."/>
            <person name="Berlin A.M."/>
            <person name="Chapman S.B."/>
            <person name="Gainer-Dewar J."/>
            <person name="Goldberg J."/>
            <person name="Griggs A."/>
            <person name="Gujja S."/>
            <person name="Hansen M."/>
            <person name="Howarth C."/>
            <person name="Imamovic A."/>
            <person name="Ireland A."/>
            <person name="Larimer J."/>
            <person name="McCowan C."/>
            <person name="Murphy C."/>
            <person name="Pearson M."/>
            <person name="Poon T.W."/>
            <person name="Priest M."/>
            <person name="Roberts A."/>
            <person name="Saif S."/>
            <person name="Shea T."/>
            <person name="Sisk P."/>
            <person name="Sykes S."/>
            <person name="Wortman J."/>
            <person name="Nusbaum C."/>
            <person name="Birren B."/>
        </authorList>
    </citation>
    <scope>NUCLEOTIDE SEQUENCE [LARGE SCALE GENOMIC DNA]</scope>
    <source>
        <strain evidence="6 7">P1976</strain>
    </source>
</reference>
<dbReference type="AlphaFoldDB" id="A0A080ZVM6"/>
<comment type="caution">
    <text evidence="6">The sequence shown here is derived from an EMBL/GenBank/DDBJ whole genome shotgun (WGS) entry which is preliminary data.</text>
</comment>
<evidence type="ECO:0000256" key="3">
    <source>
        <dbReference type="ARBA" id="ARBA00022525"/>
    </source>
</evidence>
<sequence length="54" mass="5750">MRVSCIVLATLATLLATTNAKSTSTDSVFNKKFTITNPDASKAVDGVYLRQGND</sequence>
<evidence type="ECO:0000256" key="1">
    <source>
        <dbReference type="ARBA" id="ARBA00004613"/>
    </source>
</evidence>
<dbReference type="InterPro" id="IPR031825">
    <property type="entry name" value="RXLR"/>
</dbReference>
<proteinExistence type="inferred from homology"/>
<comment type="domain">
    <text evidence="5">The RxLR-dEER motif acts to carry the protein into the host cell cytoplasm through binding to cell surface phosphatidylinositol-3-phosphate.</text>
</comment>
<evidence type="ECO:0000313" key="6">
    <source>
        <dbReference type="EMBL" id="ETO70687.1"/>
    </source>
</evidence>
<name>A0A080ZVM6_PHYNI</name>
<comment type="function">
    <text evidence="5">Effector that suppresses plant defense responses during pathogen infection.</text>
</comment>
<keyword evidence="3 5" id="KW-0964">Secreted</keyword>
<keyword evidence="4 5" id="KW-0732">Signal</keyword>
<evidence type="ECO:0000256" key="5">
    <source>
        <dbReference type="RuleBase" id="RU367124"/>
    </source>
</evidence>
<dbReference type="EMBL" id="ANJA01002291">
    <property type="protein sequence ID" value="ETO70687.1"/>
    <property type="molecule type" value="Genomic_DNA"/>
</dbReference>
<evidence type="ECO:0000256" key="2">
    <source>
        <dbReference type="ARBA" id="ARBA00010400"/>
    </source>
</evidence>
<organism evidence="6 7">
    <name type="scientific">Phytophthora nicotianae P1976</name>
    <dbReference type="NCBI Taxonomy" id="1317066"/>
    <lineage>
        <taxon>Eukaryota</taxon>
        <taxon>Sar</taxon>
        <taxon>Stramenopiles</taxon>
        <taxon>Oomycota</taxon>
        <taxon>Peronosporomycetes</taxon>
        <taxon>Peronosporales</taxon>
        <taxon>Peronosporaceae</taxon>
        <taxon>Phytophthora</taxon>
    </lineage>
</organism>
<comment type="subcellular location">
    <subcellularLocation>
        <location evidence="1 5">Secreted</location>
    </subcellularLocation>
</comment>
<comment type="similarity">
    <text evidence="2 5">Belongs to the RxLR effector family.</text>
</comment>
<feature type="chain" id="PRO_5044992198" description="RxLR effector protein" evidence="5">
    <location>
        <begin position="21"/>
        <end position="54"/>
    </location>
</feature>
<dbReference type="Proteomes" id="UP000028582">
    <property type="component" value="Unassembled WGS sequence"/>
</dbReference>
<dbReference type="Pfam" id="PF16810">
    <property type="entry name" value="RXLR"/>
    <property type="match status" value="1"/>
</dbReference>
<evidence type="ECO:0000313" key="7">
    <source>
        <dbReference type="Proteomes" id="UP000028582"/>
    </source>
</evidence>
<protein>
    <recommendedName>
        <fullName evidence="5">RxLR effector protein</fullName>
    </recommendedName>
</protein>